<comment type="caution">
    <text evidence="1">The sequence shown here is derived from an EMBL/GenBank/DDBJ whole genome shotgun (WGS) entry which is preliminary data.</text>
</comment>
<dbReference type="Proteomes" id="UP001232148">
    <property type="component" value="Unassembled WGS sequence"/>
</dbReference>
<protein>
    <submittedName>
        <fullName evidence="1">Uncharacterized protein</fullName>
    </submittedName>
</protein>
<organism evidence="1 2">
    <name type="scientific">Colletotrichum zoysiae</name>
    <dbReference type="NCBI Taxonomy" id="1216348"/>
    <lineage>
        <taxon>Eukaryota</taxon>
        <taxon>Fungi</taxon>
        <taxon>Dikarya</taxon>
        <taxon>Ascomycota</taxon>
        <taxon>Pezizomycotina</taxon>
        <taxon>Sordariomycetes</taxon>
        <taxon>Hypocreomycetidae</taxon>
        <taxon>Glomerellales</taxon>
        <taxon>Glomerellaceae</taxon>
        <taxon>Colletotrichum</taxon>
        <taxon>Colletotrichum graminicola species complex</taxon>
    </lineage>
</organism>
<name>A0AAD9HVZ3_9PEZI</name>
<proteinExistence type="predicted"/>
<dbReference type="AlphaFoldDB" id="A0AAD9HVZ3"/>
<evidence type="ECO:0000313" key="2">
    <source>
        <dbReference type="Proteomes" id="UP001232148"/>
    </source>
</evidence>
<evidence type="ECO:0000313" key="1">
    <source>
        <dbReference type="EMBL" id="KAK2035019.1"/>
    </source>
</evidence>
<accession>A0AAD9HVZ3</accession>
<gene>
    <name evidence="1" type="ORF">LX32DRAFT_688986</name>
</gene>
<keyword evidence="2" id="KW-1185">Reference proteome</keyword>
<reference evidence="1" key="1">
    <citation type="submission" date="2021-06" db="EMBL/GenBank/DDBJ databases">
        <title>Comparative genomics, transcriptomics and evolutionary studies reveal genomic signatures of adaptation to plant cell wall in hemibiotrophic fungi.</title>
        <authorList>
            <consortium name="DOE Joint Genome Institute"/>
            <person name="Baroncelli R."/>
            <person name="Diaz J.F."/>
            <person name="Benocci T."/>
            <person name="Peng M."/>
            <person name="Battaglia E."/>
            <person name="Haridas S."/>
            <person name="Andreopoulos W."/>
            <person name="Labutti K."/>
            <person name="Pangilinan J."/>
            <person name="Floch G.L."/>
            <person name="Makela M.R."/>
            <person name="Henrissat B."/>
            <person name="Grigoriev I.V."/>
            <person name="Crouch J.A."/>
            <person name="De Vries R.P."/>
            <person name="Sukno S.A."/>
            <person name="Thon M.R."/>
        </authorList>
    </citation>
    <scope>NUCLEOTIDE SEQUENCE</scope>
    <source>
        <strain evidence="1">MAFF235873</strain>
    </source>
</reference>
<dbReference type="EMBL" id="MU842811">
    <property type="protein sequence ID" value="KAK2035019.1"/>
    <property type="molecule type" value="Genomic_DNA"/>
</dbReference>
<sequence length="185" mass="20681">MASNGYTNSGADDAHIPHLITAHDVDDAEVYHIILSVMHILNDHILKSQLVTKKMVHSFAEGVFEDWDTDKPIPVPPVDEPPLLQLNESRLRLGTIKTDSPSLIPKSPPLVLLQDDKTESSASEAPTHRRQGQPAFLKIIAAGLDPYEFGVGWSWTDLLGAKLPWRDVRLDRNLDWQTAYDFAQV</sequence>